<feature type="domain" description="CUB" evidence="4">
    <location>
        <begin position="64"/>
        <end position="118"/>
    </location>
</feature>
<comment type="caution">
    <text evidence="3">Lacks conserved residue(s) required for the propagation of feature annotation.</text>
</comment>
<keyword evidence="1" id="KW-0677">Repeat</keyword>
<dbReference type="EMBL" id="JAHUTJ010035766">
    <property type="protein sequence ID" value="MED6278602.1"/>
    <property type="molecule type" value="Genomic_DNA"/>
</dbReference>
<proteinExistence type="predicted"/>
<keyword evidence="2" id="KW-1015">Disulfide bond</keyword>
<feature type="non-terminal residue" evidence="5">
    <location>
        <position position="235"/>
    </location>
</feature>
<name>A0ABU7DUE5_9TELE</name>
<evidence type="ECO:0000313" key="6">
    <source>
        <dbReference type="Proteomes" id="UP001352852"/>
    </source>
</evidence>
<evidence type="ECO:0000313" key="5">
    <source>
        <dbReference type="EMBL" id="MED6278602.1"/>
    </source>
</evidence>
<evidence type="ECO:0000256" key="3">
    <source>
        <dbReference type="PROSITE-ProRule" id="PRU00059"/>
    </source>
</evidence>
<evidence type="ECO:0000256" key="1">
    <source>
        <dbReference type="ARBA" id="ARBA00022737"/>
    </source>
</evidence>
<dbReference type="Proteomes" id="UP001352852">
    <property type="component" value="Unassembled WGS sequence"/>
</dbReference>
<gene>
    <name evidence="5" type="ORF">CHARACLAT_025604</name>
</gene>
<comment type="caution">
    <text evidence="5">The sequence shown here is derived from an EMBL/GenBank/DDBJ whole genome shotgun (WGS) entry which is preliminary data.</text>
</comment>
<dbReference type="Pfam" id="PF00431">
    <property type="entry name" value="CUB"/>
    <property type="match status" value="2"/>
</dbReference>
<protein>
    <recommendedName>
        <fullName evidence="4">CUB domain-containing protein</fullName>
    </recommendedName>
</protein>
<sequence length="235" mass="24772">MSVTRSAGCWRLGSRWGVVVWAGVAPFRTVPALVLDGAGAVCLSPSWKKGDHLLGPGAGCPPGVSLYNGPNEQAPLIGAFCGNTPPAASSTTSSALTLVFRTDSSISMSGFQMMWYQNGCGGNVGGPSGSISSPGYPNRYPENTECIWYVTSTPGSSVTLNIHEFDVEFHENCNYDVLEVYGGPDLQAPRLARLCSTTSSPMQVSSTGNLLTVRFKSDAYVSGRGFNANWAEVQG</sequence>
<feature type="domain" description="CUB" evidence="4">
    <location>
        <begin position="120"/>
        <end position="233"/>
    </location>
</feature>
<dbReference type="SMART" id="SM00042">
    <property type="entry name" value="CUB"/>
    <property type="match status" value="1"/>
</dbReference>
<organism evidence="5 6">
    <name type="scientific">Characodon lateralis</name>
    <dbReference type="NCBI Taxonomy" id="208331"/>
    <lineage>
        <taxon>Eukaryota</taxon>
        <taxon>Metazoa</taxon>
        <taxon>Chordata</taxon>
        <taxon>Craniata</taxon>
        <taxon>Vertebrata</taxon>
        <taxon>Euteleostomi</taxon>
        <taxon>Actinopterygii</taxon>
        <taxon>Neopterygii</taxon>
        <taxon>Teleostei</taxon>
        <taxon>Neoteleostei</taxon>
        <taxon>Acanthomorphata</taxon>
        <taxon>Ovalentaria</taxon>
        <taxon>Atherinomorphae</taxon>
        <taxon>Cyprinodontiformes</taxon>
        <taxon>Goodeidae</taxon>
        <taxon>Characodon</taxon>
    </lineage>
</organism>
<dbReference type="PANTHER" id="PTHR24251:SF50">
    <property type="entry name" value="ATTRACTIN-LIKE 1A"/>
    <property type="match status" value="1"/>
</dbReference>
<dbReference type="PROSITE" id="PS01180">
    <property type="entry name" value="CUB"/>
    <property type="match status" value="2"/>
</dbReference>
<evidence type="ECO:0000259" key="4">
    <source>
        <dbReference type="PROSITE" id="PS01180"/>
    </source>
</evidence>
<accession>A0ABU7DUE5</accession>
<dbReference type="SUPFAM" id="SSF49854">
    <property type="entry name" value="Spermadhesin, CUB domain"/>
    <property type="match status" value="2"/>
</dbReference>
<dbReference type="InterPro" id="IPR035914">
    <property type="entry name" value="Sperma_CUB_dom_sf"/>
</dbReference>
<dbReference type="InterPro" id="IPR000859">
    <property type="entry name" value="CUB_dom"/>
</dbReference>
<reference evidence="5 6" key="1">
    <citation type="submission" date="2021-06" db="EMBL/GenBank/DDBJ databases">
        <authorList>
            <person name="Palmer J.M."/>
        </authorList>
    </citation>
    <scope>NUCLEOTIDE SEQUENCE [LARGE SCALE GENOMIC DNA]</scope>
    <source>
        <strain evidence="5 6">CL_MEX2019</strain>
        <tissue evidence="5">Muscle</tissue>
    </source>
</reference>
<dbReference type="PANTHER" id="PTHR24251">
    <property type="entry name" value="OVOCHYMASE-RELATED"/>
    <property type="match status" value="1"/>
</dbReference>
<evidence type="ECO:0000256" key="2">
    <source>
        <dbReference type="ARBA" id="ARBA00023157"/>
    </source>
</evidence>
<keyword evidence="6" id="KW-1185">Reference proteome</keyword>
<dbReference type="CDD" id="cd00041">
    <property type="entry name" value="CUB"/>
    <property type="match status" value="2"/>
</dbReference>
<dbReference type="Gene3D" id="2.60.120.290">
    <property type="entry name" value="Spermadhesin, CUB domain"/>
    <property type="match status" value="2"/>
</dbReference>